<dbReference type="RefSeq" id="WP_188610032.1">
    <property type="nucleotide sequence ID" value="NZ_BMGG01000005.1"/>
</dbReference>
<accession>A0A916XG82</accession>
<evidence type="ECO:0000256" key="1">
    <source>
        <dbReference type="SAM" id="Phobius"/>
    </source>
</evidence>
<dbReference type="AlphaFoldDB" id="A0A916XG82"/>
<feature type="transmembrane region" description="Helical" evidence="1">
    <location>
        <begin position="12"/>
        <end position="31"/>
    </location>
</feature>
<keyword evidence="1" id="KW-0472">Membrane</keyword>
<sequence length="227" mass="23863">MEKVDYKPFLDLFVGVLFVFLILISAQMFFIRHGDEADRQPDAAVLAERTWRAQVKGFLEHVAGRMRTAAQTVQVDAANASLVVPLDAVVRADAGGQPLVDDTRAAAIAAALAEGLACLRGATKPSPPTACPDTTLLKLDRLSPQIRLSGMPSAAALAPDRFGRLLTALLTAALLRHAPQLLAAEGAPGLPAFRSDEHALVAARPDGDGLAGDLALSFLFARPDGAP</sequence>
<comment type="caution">
    <text evidence="2">The sequence shown here is derived from an EMBL/GenBank/DDBJ whole genome shotgun (WGS) entry which is preliminary data.</text>
</comment>
<evidence type="ECO:0000313" key="2">
    <source>
        <dbReference type="EMBL" id="GGC69825.1"/>
    </source>
</evidence>
<gene>
    <name evidence="2" type="ORF">GCM10010994_30480</name>
</gene>
<protein>
    <submittedName>
        <fullName evidence="2">Uncharacterized protein</fullName>
    </submittedName>
</protein>
<reference evidence="2" key="2">
    <citation type="submission" date="2020-09" db="EMBL/GenBank/DDBJ databases">
        <authorList>
            <person name="Sun Q."/>
            <person name="Zhou Y."/>
        </authorList>
    </citation>
    <scope>NUCLEOTIDE SEQUENCE</scope>
    <source>
        <strain evidence="2">CGMCC 1.12919</strain>
    </source>
</reference>
<reference evidence="2" key="1">
    <citation type="journal article" date="2014" name="Int. J. Syst. Evol. Microbiol.">
        <title>Complete genome sequence of Corynebacterium casei LMG S-19264T (=DSM 44701T), isolated from a smear-ripened cheese.</title>
        <authorList>
            <consortium name="US DOE Joint Genome Institute (JGI-PGF)"/>
            <person name="Walter F."/>
            <person name="Albersmeier A."/>
            <person name="Kalinowski J."/>
            <person name="Ruckert C."/>
        </authorList>
    </citation>
    <scope>NUCLEOTIDE SEQUENCE</scope>
    <source>
        <strain evidence="2">CGMCC 1.12919</strain>
    </source>
</reference>
<dbReference type="Proteomes" id="UP000637002">
    <property type="component" value="Unassembled WGS sequence"/>
</dbReference>
<keyword evidence="1" id="KW-1133">Transmembrane helix</keyword>
<proteinExistence type="predicted"/>
<evidence type="ECO:0000313" key="3">
    <source>
        <dbReference type="Proteomes" id="UP000637002"/>
    </source>
</evidence>
<keyword evidence="1" id="KW-0812">Transmembrane</keyword>
<organism evidence="2 3">
    <name type="scientific">Chelatococcus reniformis</name>
    <dbReference type="NCBI Taxonomy" id="1494448"/>
    <lineage>
        <taxon>Bacteria</taxon>
        <taxon>Pseudomonadati</taxon>
        <taxon>Pseudomonadota</taxon>
        <taxon>Alphaproteobacteria</taxon>
        <taxon>Hyphomicrobiales</taxon>
        <taxon>Chelatococcaceae</taxon>
        <taxon>Chelatococcus</taxon>
    </lineage>
</organism>
<keyword evidence="3" id="KW-1185">Reference proteome</keyword>
<name>A0A916XG82_9HYPH</name>
<dbReference type="EMBL" id="BMGG01000005">
    <property type="protein sequence ID" value="GGC69825.1"/>
    <property type="molecule type" value="Genomic_DNA"/>
</dbReference>